<name>A0A7T5R453_9BACT</name>
<sequence>MPKSTAIRPAAAPVFTRATLDRNMTVNTASFENALAHIDLCGIAVLDFGCGTGNLVRLLRETNADTIYAFEVMPEHLAPDIRAWAADPSARPRLILNPWQFKMNPDAPDGDLTAYDYARLLGKHEKFAIVSNPPYFLYNRILSLTLTDKFAGALMITSRGRLHNHPGWHVLGVMDGHDFNPPAYGLQYLVQTGFEGQTHIDRTEQPCINGQPQIYPPINNREPQADRTDHYPEMWEQLGRLPRRNRTPGIAP</sequence>
<dbReference type="Proteomes" id="UP000595362">
    <property type="component" value="Chromosome"/>
</dbReference>
<proteinExistence type="predicted"/>
<accession>A0A7T5R453</accession>
<dbReference type="CDD" id="cd02440">
    <property type="entry name" value="AdoMet_MTases"/>
    <property type="match status" value="1"/>
</dbReference>
<organism evidence="1 2">
    <name type="scientific">Micavibrio aeruginosavorus</name>
    <dbReference type="NCBI Taxonomy" id="349221"/>
    <lineage>
        <taxon>Bacteria</taxon>
        <taxon>Pseudomonadati</taxon>
        <taxon>Bdellovibrionota</taxon>
        <taxon>Bdellovibrionia</taxon>
        <taxon>Bdellovibrionales</taxon>
        <taxon>Pseudobdellovibrionaceae</taxon>
        <taxon>Micavibrio</taxon>
    </lineage>
</organism>
<protein>
    <submittedName>
        <fullName evidence="1">Uncharacterized protein</fullName>
    </submittedName>
</protein>
<gene>
    <name evidence="1" type="ORF">HYS17_05100</name>
</gene>
<dbReference type="EMBL" id="CP066681">
    <property type="protein sequence ID" value="QQG37140.1"/>
    <property type="molecule type" value="Genomic_DNA"/>
</dbReference>
<dbReference type="SUPFAM" id="SSF53335">
    <property type="entry name" value="S-adenosyl-L-methionine-dependent methyltransferases"/>
    <property type="match status" value="1"/>
</dbReference>
<dbReference type="InterPro" id="IPR029063">
    <property type="entry name" value="SAM-dependent_MTases_sf"/>
</dbReference>
<dbReference type="AlphaFoldDB" id="A0A7T5R453"/>
<reference evidence="1 2" key="1">
    <citation type="submission" date="2020-07" db="EMBL/GenBank/DDBJ databases">
        <title>Huge and variable diversity of episymbiotic CPR bacteria and DPANN archaea in groundwater ecosystems.</title>
        <authorList>
            <person name="He C.Y."/>
            <person name="Keren R."/>
            <person name="Whittaker M."/>
            <person name="Farag I.F."/>
            <person name="Doudna J."/>
            <person name="Cate J.H.D."/>
            <person name="Banfield J.F."/>
        </authorList>
    </citation>
    <scope>NUCLEOTIDE SEQUENCE [LARGE SCALE GENOMIC DNA]</scope>
    <source>
        <strain evidence="1">NC_groundwater_70_Ag_B-0.1um_54_66</strain>
    </source>
</reference>
<evidence type="ECO:0000313" key="2">
    <source>
        <dbReference type="Proteomes" id="UP000595362"/>
    </source>
</evidence>
<evidence type="ECO:0000313" key="1">
    <source>
        <dbReference type="EMBL" id="QQG37140.1"/>
    </source>
</evidence>
<dbReference type="Gene3D" id="3.40.50.150">
    <property type="entry name" value="Vaccinia Virus protein VP39"/>
    <property type="match status" value="1"/>
</dbReference>